<feature type="transmembrane region" description="Helical" evidence="2">
    <location>
        <begin position="74"/>
        <end position="98"/>
    </location>
</feature>
<sequence>MGIFNSKWKTPLHCLQAFLVVVVIGLSIPRLFMKGQPRTRANTIGLGMGAKSLIIILYQVLTEHVAYLRKWASLKAYTILNVLEIVFWAAVVVLIIQANVNICVAPGCTLGWIVAVIGINLSALAVYASIISYRDFRRYRDSERSGGNKMARGARSDSPDSGV</sequence>
<name>A0A5N5XG66_9EURO</name>
<feature type="region of interest" description="Disordered" evidence="1">
    <location>
        <begin position="143"/>
        <end position="163"/>
    </location>
</feature>
<evidence type="ECO:0000313" key="4">
    <source>
        <dbReference type="Proteomes" id="UP000326565"/>
    </source>
</evidence>
<gene>
    <name evidence="3" type="ORF">BDV29DRAFT_151661</name>
</gene>
<dbReference type="Proteomes" id="UP000326565">
    <property type="component" value="Unassembled WGS sequence"/>
</dbReference>
<evidence type="ECO:0000256" key="2">
    <source>
        <dbReference type="SAM" id="Phobius"/>
    </source>
</evidence>
<protein>
    <recommendedName>
        <fullName evidence="5">MARVEL domain-containing protein</fullName>
    </recommendedName>
</protein>
<keyword evidence="2" id="KW-0812">Transmembrane</keyword>
<feature type="transmembrane region" description="Helical" evidence="2">
    <location>
        <begin position="12"/>
        <end position="32"/>
    </location>
</feature>
<accession>A0A5N5XG66</accession>
<feature type="compositionally biased region" description="Basic and acidic residues" evidence="1">
    <location>
        <begin position="154"/>
        <end position="163"/>
    </location>
</feature>
<dbReference type="OrthoDB" id="3436860at2759"/>
<keyword evidence="2" id="KW-0472">Membrane</keyword>
<dbReference type="AlphaFoldDB" id="A0A5N5XG66"/>
<keyword evidence="2" id="KW-1133">Transmembrane helix</keyword>
<feature type="transmembrane region" description="Helical" evidence="2">
    <location>
        <begin position="110"/>
        <end position="130"/>
    </location>
</feature>
<dbReference type="EMBL" id="ML732149">
    <property type="protein sequence ID" value="KAB8079743.1"/>
    <property type="molecule type" value="Genomic_DNA"/>
</dbReference>
<evidence type="ECO:0008006" key="5">
    <source>
        <dbReference type="Google" id="ProtNLM"/>
    </source>
</evidence>
<proteinExistence type="predicted"/>
<evidence type="ECO:0000256" key="1">
    <source>
        <dbReference type="SAM" id="MobiDB-lite"/>
    </source>
</evidence>
<organism evidence="3 4">
    <name type="scientific">Aspergillus leporis</name>
    <dbReference type="NCBI Taxonomy" id="41062"/>
    <lineage>
        <taxon>Eukaryota</taxon>
        <taxon>Fungi</taxon>
        <taxon>Dikarya</taxon>
        <taxon>Ascomycota</taxon>
        <taxon>Pezizomycotina</taxon>
        <taxon>Eurotiomycetes</taxon>
        <taxon>Eurotiomycetidae</taxon>
        <taxon>Eurotiales</taxon>
        <taxon>Aspergillaceae</taxon>
        <taxon>Aspergillus</taxon>
        <taxon>Aspergillus subgen. Circumdati</taxon>
    </lineage>
</organism>
<keyword evidence="4" id="KW-1185">Reference proteome</keyword>
<reference evidence="3 4" key="1">
    <citation type="submission" date="2019-04" db="EMBL/GenBank/DDBJ databases">
        <title>Friends and foes A comparative genomics study of 23 Aspergillus species from section Flavi.</title>
        <authorList>
            <consortium name="DOE Joint Genome Institute"/>
            <person name="Kjaerbolling I."/>
            <person name="Vesth T."/>
            <person name="Frisvad J.C."/>
            <person name="Nybo J.L."/>
            <person name="Theobald S."/>
            <person name="Kildgaard S."/>
            <person name="Isbrandt T."/>
            <person name="Kuo A."/>
            <person name="Sato A."/>
            <person name="Lyhne E.K."/>
            <person name="Kogle M.E."/>
            <person name="Wiebenga A."/>
            <person name="Kun R.S."/>
            <person name="Lubbers R.J."/>
            <person name="Makela M.R."/>
            <person name="Barry K."/>
            <person name="Chovatia M."/>
            <person name="Clum A."/>
            <person name="Daum C."/>
            <person name="Haridas S."/>
            <person name="He G."/>
            <person name="LaButti K."/>
            <person name="Lipzen A."/>
            <person name="Mondo S."/>
            <person name="Riley R."/>
            <person name="Salamov A."/>
            <person name="Simmons B.A."/>
            <person name="Magnuson J.K."/>
            <person name="Henrissat B."/>
            <person name="Mortensen U.H."/>
            <person name="Larsen T.O."/>
            <person name="Devries R.P."/>
            <person name="Grigoriev I.V."/>
            <person name="Machida M."/>
            <person name="Baker S.E."/>
            <person name="Andersen M.R."/>
        </authorList>
    </citation>
    <scope>NUCLEOTIDE SEQUENCE [LARGE SCALE GENOMIC DNA]</scope>
    <source>
        <strain evidence="3 4">CBS 151.66</strain>
    </source>
</reference>
<evidence type="ECO:0000313" key="3">
    <source>
        <dbReference type="EMBL" id="KAB8079743.1"/>
    </source>
</evidence>